<protein>
    <submittedName>
        <fullName evidence="1">Uncharacterized protein</fullName>
    </submittedName>
</protein>
<organism evidence="1 2">
    <name type="scientific">Melastoma candidum</name>
    <dbReference type="NCBI Taxonomy" id="119954"/>
    <lineage>
        <taxon>Eukaryota</taxon>
        <taxon>Viridiplantae</taxon>
        <taxon>Streptophyta</taxon>
        <taxon>Embryophyta</taxon>
        <taxon>Tracheophyta</taxon>
        <taxon>Spermatophyta</taxon>
        <taxon>Magnoliopsida</taxon>
        <taxon>eudicotyledons</taxon>
        <taxon>Gunneridae</taxon>
        <taxon>Pentapetalae</taxon>
        <taxon>rosids</taxon>
        <taxon>malvids</taxon>
        <taxon>Myrtales</taxon>
        <taxon>Melastomataceae</taxon>
        <taxon>Melastomatoideae</taxon>
        <taxon>Melastomateae</taxon>
        <taxon>Melastoma</taxon>
    </lineage>
</organism>
<dbReference type="EMBL" id="CM042881">
    <property type="protein sequence ID" value="KAI4384742.1"/>
    <property type="molecule type" value="Genomic_DNA"/>
</dbReference>
<dbReference type="Proteomes" id="UP001057402">
    <property type="component" value="Chromosome 2"/>
</dbReference>
<sequence length="393" mass="42233">MTADQALMGPPSSTPASTATRRLLPSRISVRRCDTPPQSDNLLQASKDSLSPFFSAVSTHPKLDSYPPGVPSNRHSQQANPSFGFLSTLNPTTTTSGPPHSDNAHRNDFPGRFLTATPPQTGEPTTLLPKFLDHGGSDRPDPVVPQQLAPKILAQDQGRRRRTHPPAFLDPAAAVAPNPVLPLCSSRSRSLWLPTTELLLPGATKSHDNSPLESCGGVPPPSSRSKPAPPTSAAPTTGDDELTSWPSSVQTILAPKQCSRPTPRRPQQQIWVSHVLQRPSPTVSAWKRPHSSVSVACGIPQRRDFMKSPPSCSSLLATPRQPRRSPSSATAPQGDSGLRCPSRGRNQSIPIECPEFPEVFKAILGTFNVPRSQTFGTQCLQSGEEDPKTCQVK</sequence>
<reference evidence="2" key="1">
    <citation type="journal article" date="2023" name="Front. Plant Sci.">
        <title>Chromosomal-level genome assembly of Melastoma candidum provides insights into trichome evolution.</title>
        <authorList>
            <person name="Zhong Y."/>
            <person name="Wu W."/>
            <person name="Sun C."/>
            <person name="Zou P."/>
            <person name="Liu Y."/>
            <person name="Dai S."/>
            <person name="Zhou R."/>
        </authorList>
    </citation>
    <scope>NUCLEOTIDE SEQUENCE [LARGE SCALE GENOMIC DNA]</scope>
</reference>
<keyword evidence="2" id="KW-1185">Reference proteome</keyword>
<proteinExistence type="predicted"/>
<gene>
    <name evidence="1" type="ORF">MLD38_002853</name>
</gene>
<evidence type="ECO:0000313" key="1">
    <source>
        <dbReference type="EMBL" id="KAI4384742.1"/>
    </source>
</evidence>
<evidence type="ECO:0000313" key="2">
    <source>
        <dbReference type="Proteomes" id="UP001057402"/>
    </source>
</evidence>
<comment type="caution">
    <text evidence="1">The sequence shown here is derived from an EMBL/GenBank/DDBJ whole genome shotgun (WGS) entry which is preliminary data.</text>
</comment>
<accession>A0ACB9S994</accession>
<name>A0ACB9S994_9MYRT</name>